<comment type="caution">
    <text evidence="2">The sequence shown here is derived from an EMBL/GenBank/DDBJ whole genome shotgun (WGS) entry which is preliminary data.</text>
</comment>
<protein>
    <submittedName>
        <fullName evidence="2">Uncharacterized protein</fullName>
    </submittedName>
</protein>
<gene>
    <name evidence="2" type="ORF">P171DRAFT_521308</name>
</gene>
<dbReference type="OrthoDB" id="3800779at2759"/>
<reference evidence="2" key="1">
    <citation type="journal article" date="2020" name="Stud. Mycol.">
        <title>101 Dothideomycetes genomes: a test case for predicting lifestyles and emergence of pathogens.</title>
        <authorList>
            <person name="Haridas S."/>
            <person name="Albert R."/>
            <person name="Binder M."/>
            <person name="Bloem J."/>
            <person name="Labutti K."/>
            <person name="Salamov A."/>
            <person name="Andreopoulos B."/>
            <person name="Baker S."/>
            <person name="Barry K."/>
            <person name="Bills G."/>
            <person name="Bluhm B."/>
            <person name="Cannon C."/>
            <person name="Castanera R."/>
            <person name="Culley D."/>
            <person name="Daum C."/>
            <person name="Ezra D."/>
            <person name="Gonzalez J."/>
            <person name="Henrissat B."/>
            <person name="Kuo A."/>
            <person name="Liang C."/>
            <person name="Lipzen A."/>
            <person name="Lutzoni F."/>
            <person name="Magnuson J."/>
            <person name="Mondo S."/>
            <person name="Nolan M."/>
            <person name="Ohm R."/>
            <person name="Pangilinan J."/>
            <person name="Park H.-J."/>
            <person name="Ramirez L."/>
            <person name="Alfaro M."/>
            <person name="Sun H."/>
            <person name="Tritt A."/>
            <person name="Yoshinaga Y."/>
            <person name="Zwiers L.-H."/>
            <person name="Turgeon B."/>
            <person name="Goodwin S."/>
            <person name="Spatafora J."/>
            <person name="Crous P."/>
            <person name="Grigoriev I."/>
        </authorList>
    </citation>
    <scope>NUCLEOTIDE SEQUENCE</scope>
    <source>
        <strain evidence="2">CBS 690.94</strain>
    </source>
</reference>
<dbReference type="AlphaFoldDB" id="A0A9P4UDM1"/>
<feature type="compositionally biased region" description="Basic and acidic residues" evidence="1">
    <location>
        <begin position="51"/>
        <end position="68"/>
    </location>
</feature>
<evidence type="ECO:0000256" key="1">
    <source>
        <dbReference type="SAM" id="MobiDB-lite"/>
    </source>
</evidence>
<accession>A0A9P4UDM1</accession>
<keyword evidence="3" id="KW-1185">Reference proteome</keyword>
<organism evidence="2 3">
    <name type="scientific">Karstenula rhodostoma CBS 690.94</name>
    <dbReference type="NCBI Taxonomy" id="1392251"/>
    <lineage>
        <taxon>Eukaryota</taxon>
        <taxon>Fungi</taxon>
        <taxon>Dikarya</taxon>
        <taxon>Ascomycota</taxon>
        <taxon>Pezizomycotina</taxon>
        <taxon>Dothideomycetes</taxon>
        <taxon>Pleosporomycetidae</taxon>
        <taxon>Pleosporales</taxon>
        <taxon>Massarineae</taxon>
        <taxon>Didymosphaeriaceae</taxon>
        <taxon>Karstenula</taxon>
    </lineage>
</organism>
<dbReference type="Proteomes" id="UP000799764">
    <property type="component" value="Unassembled WGS sequence"/>
</dbReference>
<feature type="region of interest" description="Disordered" evidence="1">
    <location>
        <begin position="34"/>
        <end position="155"/>
    </location>
</feature>
<dbReference type="EMBL" id="MU001500">
    <property type="protein sequence ID" value="KAF2445297.1"/>
    <property type="molecule type" value="Genomic_DNA"/>
</dbReference>
<feature type="compositionally biased region" description="Low complexity" evidence="1">
    <location>
        <begin position="71"/>
        <end position="109"/>
    </location>
</feature>
<name>A0A9P4UDM1_9PLEO</name>
<evidence type="ECO:0000313" key="3">
    <source>
        <dbReference type="Proteomes" id="UP000799764"/>
    </source>
</evidence>
<proteinExistence type="predicted"/>
<evidence type="ECO:0000313" key="2">
    <source>
        <dbReference type="EMBL" id="KAF2445297.1"/>
    </source>
</evidence>
<sequence length="169" mass="18700">MTADAVEKHGTAYTCKAVRRGVSHEELRYSSILTFEQSGHPAGTMAQHQQNHREDHGYTHLQSTRDEPGCSSSPRARAPSSGSSTSHLHPTASSSSAASHRSGGSSMSRPEIRRVSGQFNAPTHIEIQRHKKDKTSRETMMGSRRSGMEIREQRSLGSRVKGWLSFWTL</sequence>